<organism evidence="3 4">
    <name type="scientific">Actinomycetospora atypica</name>
    <dbReference type="NCBI Taxonomy" id="1290095"/>
    <lineage>
        <taxon>Bacteria</taxon>
        <taxon>Bacillati</taxon>
        <taxon>Actinomycetota</taxon>
        <taxon>Actinomycetes</taxon>
        <taxon>Pseudonocardiales</taxon>
        <taxon>Pseudonocardiaceae</taxon>
        <taxon>Actinomycetospora</taxon>
    </lineage>
</organism>
<evidence type="ECO:0000313" key="4">
    <source>
        <dbReference type="Proteomes" id="UP001595947"/>
    </source>
</evidence>
<feature type="transmembrane region" description="Helical" evidence="1">
    <location>
        <begin position="253"/>
        <end position="278"/>
    </location>
</feature>
<accession>A0ABV9YJC7</accession>
<feature type="transmembrane region" description="Helical" evidence="1">
    <location>
        <begin position="140"/>
        <end position="157"/>
    </location>
</feature>
<evidence type="ECO:0008006" key="5">
    <source>
        <dbReference type="Google" id="ProtNLM"/>
    </source>
</evidence>
<protein>
    <recommendedName>
        <fullName evidence="5">Glycosyltransferase RgtA/B/C/D-like domain-containing protein</fullName>
    </recommendedName>
</protein>
<keyword evidence="4" id="KW-1185">Reference proteome</keyword>
<feature type="transmembrane region" description="Helical" evidence="1">
    <location>
        <begin position="189"/>
        <end position="208"/>
    </location>
</feature>
<gene>
    <name evidence="3" type="ORF">ACFPBZ_05320</name>
</gene>
<keyword evidence="1" id="KW-0472">Membrane</keyword>
<reference evidence="4" key="1">
    <citation type="journal article" date="2019" name="Int. J. Syst. Evol. Microbiol.">
        <title>The Global Catalogue of Microorganisms (GCM) 10K type strain sequencing project: providing services to taxonomists for standard genome sequencing and annotation.</title>
        <authorList>
            <consortium name="The Broad Institute Genomics Platform"/>
            <consortium name="The Broad Institute Genome Sequencing Center for Infectious Disease"/>
            <person name="Wu L."/>
            <person name="Ma J."/>
        </authorList>
    </citation>
    <scope>NUCLEOTIDE SEQUENCE [LARGE SCALE GENOMIC DNA]</scope>
    <source>
        <strain evidence="4">CGMCC 4.7093</strain>
    </source>
</reference>
<sequence>MSAALAVAALVCLPLAASSTDVTAMGGLGLAGVLSGWGWGAVLLAVLACAAEFAGRARPRVLGFATGTLILCSTGMPSVVETGARIPTAWLHSGFVEVIARTGRVPADVDARFSWAGFFAQWAWITEAGGGASLDVVLRWTPPVIVVVWAVGVFAIARPLLGAGRGPWVAVWLFCGANWIEQDYFSPQATAIVFVLAVLALVVGPLATRRVRPEDEGWPLPDPGASPSGPVRRMLVAALTPVRRPDVPGSQVLLSWLACGLCLLAVVVDHQLTPFALGGQLLVLALAGRFWGRWLVLVLIAAELTWVVIGAREVWLAQLQLITGDLGDVQGALSSSLLGRLVGDPGQLVVKAARIVTALATWLLALMGAWIRWRRDREVVLLLVALVPVVLVAAQSYGGEVLLRVMLYGLPVLAVLGAEAIRTVGTRWRRRPAAGLSVVAMIATFLLLVVLRGGNDSYLQVTPRDVAITRAVIAETPPGAKLLPLSRGAPLSVARVGELTQVNSARGCSELADDLRRCVDLERPDRILVMPNMDAGGVALENRPPGWTRDAVRFLTASGAYRLAWQIDGPGGPGDVSALLVRVVP</sequence>
<feature type="transmembrane region" description="Helical" evidence="1">
    <location>
        <begin position="290"/>
        <end position="309"/>
    </location>
</feature>
<feature type="chain" id="PRO_5046438859" description="Glycosyltransferase RgtA/B/C/D-like domain-containing protein" evidence="2">
    <location>
        <begin position="25"/>
        <end position="585"/>
    </location>
</feature>
<feature type="transmembrane region" description="Helical" evidence="1">
    <location>
        <begin position="378"/>
        <end position="395"/>
    </location>
</feature>
<evidence type="ECO:0000256" key="2">
    <source>
        <dbReference type="SAM" id="SignalP"/>
    </source>
</evidence>
<dbReference type="RefSeq" id="WP_378034966.1">
    <property type="nucleotide sequence ID" value="NZ_JBHSIV010000004.1"/>
</dbReference>
<name>A0ABV9YJC7_9PSEU</name>
<evidence type="ECO:0000256" key="1">
    <source>
        <dbReference type="SAM" id="Phobius"/>
    </source>
</evidence>
<feature type="signal peptide" evidence="2">
    <location>
        <begin position="1"/>
        <end position="24"/>
    </location>
</feature>
<comment type="caution">
    <text evidence="3">The sequence shown here is derived from an EMBL/GenBank/DDBJ whole genome shotgun (WGS) entry which is preliminary data.</text>
</comment>
<feature type="transmembrane region" description="Helical" evidence="1">
    <location>
        <begin position="28"/>
        <end position="49"/>
    </location>
</feature>
<feature type="transmembrane region" description="Helical" evidence="1">
    <location>
        <begin position="401"/>
        <end position="421"/>
    </location>
</feature>
<keyword evidence="1" id="KW-0812">Transmembrane</keyword>
<evidence type="ECO:0000313" key="3">
    <source>
        <dbReference type="EMBL" id="MFC5061615.1"/>
    </source>
</evidence>
<dbReference type="EMBL" id="JBHSIV010000004">
    <property type="protein sequence ID" value="MFC5061615.1"/>
    <property type="molecule type" value="Genomic_DNA"/>
</dbReference>
<keyword evidence="2" id="KW-0732">Signal</keyword>
<keyword evidence="1" id="KW-1133">Transmembrane helix</keyword>
<proteinExistence type="predicted"/>
<feature type="transmembrane region" description="Helical" evidence="1">
    <location>
        <begin position="433"/>
        <end position="451"/>
    </location>
</feature>
<dbReference type="Proteomes" id="UP001595947">
    <property type="component" value="Unassembled WGS sequence"/>
</dbReference>